<accession>A0AAN5CZC3</accession>
<evidence type="ECO:0000313" key="3">
    <source>
        <dbReference type="Proteomes" id="UP001328107"/>
    </source>
</evidence>
<feature type="chain" id="PRO_5043046410" evidence="1">
    <location>
        <begin position="19"/>
        <end position="383"/>
    </location>
</feature>
<reference evidence="3" key="1">
    <citation type="submission" date="2022-10" db="EMBL/GenBank/DDBJ databases">
        <title>Genome assembly of Pristionchus species.</title>
        <authorList>
            <person name="Yoshida K."/>
            <person name="Sommer R.J."/>
        </authorList>
    </citation>
    <scope>NUCLEOTIDE SEQUENCE [LARGE SCALE GENOMIC DNA]</scope>
    <source>
        <strain evidence="3">RS5460</strain>
    </source>
</reference>
<gene>
    <name evidence="2" type="ORF">PMAYCL1PPCAC_22987</name>
</gene>
<sequence>TIMSRLLLFLAIFGVSDSSVDFTHSTLYDQYDIFQPSNTMFNNLCKPGCSIYASIPTNSAAMNEARNVIISDGESEKTLLEIAGMIDEKTSQKRSFDLPAKQRTLTILYTGTVKDGGPVLLYVFSNTGKSNIPFEVYEARTMKRALSPARIVTILSPEPFTVGTDATQLGNTVYSYSAGMDNAIERGPDECVKVLELKDQGSFPGFVLNVQLPLLSFYFNMDTPVQFYTRMEYSTVTGFEQFLTSPGFIGCYGMQVYRSSLYDNSLDHTVSGEKKELIQMDATLNVDKEELLVTDITNNIPYPLWGDVAHHNAQQTLSLDTKLIFVTWRKKLTRSAFLLRFTTASDANSSTASSPSTTTLTTTTSVVNRCTIGISLLIALWMV</sequence>
<feature type="signal peptide" evidence="1">
    <location>
        <begin position="1"/>
        <end position="18"/>
    </location>
</feature>
<keyword evidence="1" id="KW-0732">Signal</keyword>
<dbReference type="AlphaFoldDB" id="A0AAN5CZC3"/>
<organism evidence="2 3">
    <name type="scientific">Pristionchus mayeri</name>
    <dbReference type="NCBI Taxonomy" id="1317129"/>
    <lineage>
        <taxon>Eukaryota</taxon>
        <taxon>Metazoa</taxon>
        <taxon>Ecdysozoa</taxon>
        <taxon>Nematoda</taxon>
        <taxon>Chromadorea</taxon>
        <taxon>Rhabditida</taxon>
        <taxon>Rhabditina</taxon>
        <taxon>Diplogasteromorpha</taxon>
        <taxon>Diplogasteroidea</taxon>
        <taxon>Neodiplogasteridae</taxon>
        <taxon>Pristionchus</taxon>
    </lineage>
</organism>
<dbReference type="Proteomes" id="UP001328107">
    <property type="component" value="Unassembled WGS sequence"/>
</dbReference>
<proteinExistence type="predicted"/>
<evidence type="ECO:0000256" key="1">
    <source>
        <dbReference type="SAM" id="SignalP"/>
    </source>
</evidence>
<feature type="non-terminal residue" evidence="2">
    <location>
        <position position="1"/>
    </location>
</feature>
<name>A0AAN5CZC3_9BILA</name>
<protein>
    <submittedName>
        <fullName evidence="2">Uncharacterized protein</fullName>
    </submittedName>
</protein>
<keyword evidence="3" id="KW-1185">Reference proteome</keyword>
<comment type="caution">
    <text evidence="2">The sequence shown here is derived from an EMBL/GenBank/DDBJ whole genome shotgun (WGS) entry which is preliminary data.</text>
</comment>
<dbReference type="EMBL" id="BTRK01000005">
    <property type="protein sequence ID" value="GMR52792.1"/>
    <property type="molecule type" value="Genomic_DNA"/>
</dbReference>
<evidence type="ECO:0000313" key="2">
    <source>
        <dbReference type="EMBL" id="GMR52792.1"/>
    </source>
</evidence>